<reference evidence="1" key="1">
    <citation type="submission" date="2019-10" db="EMBL/GenBank/DDBJ databases">
        <authorList>
            <consortium name="DOE Joint Genome Institute"/>
            <person name="Kuo A."/>
            <person name="Miyauchi S."/>
            <person name="Kiss E."/>
            <person name="Drula E."/>
            <person name="Kohler A."/>
            <person name="Sanchez-Garcia M."/>
            <person name="Andreopoulos B."/>
            <person name="Barry K.W."/>
            <person name="Bonito G."/>
            <person name="Buee M."/>
            <person name="Carver A."/>
            <person name="Chen C."/>
            <person name="Cichocki N."/>
            <person name="Clum A."/>
            <person name="Culley D."/>
            <person name="Crous P.W."/>
            <person name="Fauchery L."/>
            <person name="Girlanda M."/>
            <person name="Hayes R."/>
            <person name="Keri Z."/>
            <person name="Labutti K."/>
            <person name="Lipzen A."/>
            <person name="Lombard V."/>
            <person name="Magnuson J."/>
            <person name="Maillard F."/>
            <person name="Morin E."/>
            <person name="Murat C."/>
            <person name="Nolan M."/>
            <person name="Ohm R."/>
            <person name="Pangilinan J."/>
            <person name="Pereira M."/>
            <person name="Perotto S."/>
            <person name="Peter M."/>
            <person name="Riley R."/>
            <person name="Sitrit Y."/>
            <person name="Stielow B."/>
            <person name="Szollosi G."/>
            <person name="Zifcakova L."/>
            <person name="Stursova M."/>
            <person name="Spatafora J.W."/>
            <person name="Tedersoo L."/>
            <person name="Vaario L.-M."/>
            <person name="Yamada A."/>
            <person name="Yan M."/>
            <person name="Wang P."/>
            <person name="Xu J."/>
            <person name="Bruns T."/>
            <person name="Baldrian P."/>
            <person name="Vilgalys R."/>
            <person name="Henrissat B."/>
            <person name="Grigoriev I.V."/>
            <person name="Hibbett D."/>
            <person name="Nagy L.G."/>
            <person name="Martin F.M."/>
        </authorList>
    </citation>
    <scope>NUCLEOTIDE SEQUENCE</scope>
    <source>
        <strain evidence="1">P2</strain>
    </source>
</reference>
<proteinExistence type="predicted"/>
<gene>
    <name evidence="1" type="ORF">BDM02DRAFT_3187996</name>
</gene>
<evidence type="ECO:0000313" key="1">
    <source>
        <dbReference type="EMBL" id="KAF9647400.1"/>
    </source>
</evidence>
<accession>A0ACB6ZDB9</accession>
<sequence length="509" mass="56545">MADLQYTPIEEIEKIHASLQAGFKSGRARDIKYRKHQLLQLAYLLKDNKDRFNQAAGLDLGRSYPENEILEHYVSLEQIKYTFDNFEKWTKPESAEFSIYFGARPQIRKEPKGVVLIFVPFNYPIMLLMSPLAGAIAAGNTICVKVSELLPATSSLLAELFPKYLDQDLYRIVNGDIPVSTKLLELPWDHILYTGSGRVGKIVAAAAAKHLTPVTLELGGKCPTIVDPRVNLKVAAKRILWGRTSNAGQTCVAPDYVLIPKNGEEAFINALKEAYREFYPNGTTEPGNIARLPNHGSFDRVKGLLDDTKGTIILGGETDREAKYIAPTIVKNVGPEDSLMKDEIFAPILPIITVGDFDEAIEFINARDHPLALYIFTDDSKLKEKVFSNTRSGSCVCNEVVLQIPTPGLPFGGFGASGNGGYHTGKYSFDLFTHQRSTLTMPNWMEVALASRYPPFSSRKSKLVETLSSPSFPPRDSVYNPRGWGKWVVGFLTLGASILWTQRKNLTAH</sequence>
<dbReference type="Proteomes" id="UP000886501">
    <property type="component" value="Unassembled WGS sequence"/>
</dbReference>
<name>A0ACB6ZDB9_THEGA</name>
<dbReference type="EMBL" id="MU118034">
    <property type="protein sequence ID" value="KAF9647400.1"/>
    <property type="molecule type" value="Genomic_DNA"/>
</dbReference>
<comment type="caution">
    <text evidence="1">The sequence shown here is derived from an EMBL/GenBank/DDBJ whole genome shotgun (WGS) entry which is preliminary data.</text>
</comment>
<organism evidence="1 2">
    <name type="scientific">Thelephora ganbajun</name>
    <name type="common">Ganba fungus</name>
    <dbReference type="NCBI Taxonomy" id="370292"/>
    <lineage>
        <taxon>Eukaryota</taxon>
        <taxon>Fungi</taxon>
        <taxon>Dikarya</taxon>
        <taxon>Basidiomycota</taxon>
        <taxon>Agaricomycotina</taxon>
        <taxon>Agaricomycetes</taxon>
        <taxon>Thelephorales</taxon>
        <taxon>Thelephoraceae</taxon>
        <taxon>Thelephora</taxon>
    </lineage>
</organism>
<protein>
    <submittedName>
        <fullName evidence="1">NAD-aldehyde dehydrogenase</fullName>
    </submittedName>
</protein>
<reference evidence="1" key="2">
    <citation type="journal article" date="2020" name="Nat. Commun.">
        <title>Large-scale genome sequencing of mycorrhizal fungi provides insights into the early evolution of symbiotic traits.</title>
        <authorList>
            <person name="Miyauchi S."/>
            <person name="Kiss E."/>
            <person name="Kuo A."/>
            <person name="Drula E."/>
            <person name="Kohler A."/>
            <person name="Sanchez-Garcia M."/>
            <person name="Morin E."/>
            <person name="Andreopoulos B."/>
            <person name="Barry K.W."/>
            <person name="Bonito G."/>
            <person name="Buee M."/>
            <person name="Carver A."/>
            <person name="Chen C."/>
            <person name="Cichocki N."/>
            <person name="Clum A."/>
            <person name="Culley D."/>
            <person name="Crous P.W."/>
            <person name="Fauchery L."/>
            <person name="Girlanda M."/>
            <person name="Hayes R.D."/>
            <person name="Keri Z."/>
            <person name="LaButti K."/>
            <person name="Lipzen A."/>
            <person name="Lombard V."/>
            <person name="Magnuson J."/>
            <person name="Maillard F."/>
            <person name="Murat C."/>
            <person name="Nolan M."/>
            <person name="Ohm R.A."/>
            <person name="Pangilinan J."/>
            <person name="Pereira M.F."/>
            <person name="Perotto S."/>
            <person name="Peter M."/>
            <person name="Pfister S."/>
            <person name="Riley R."/>
            <person name="Sitrit Y."/>
            <person name="Stielow J.B."/>
            <person name="Szollosi G."/>
            <person name="Zifcakova L."/>
            <person name="Stursova M."/>
            <person name="Spatafora J.W."/>
            <person name="Tedersoo L."/>
            <person name="Vaario L.M."/>
            <person name="Yamada A."/>
            <person name="Yan M."/>
            <person name="Wang P."/>
            <person name="Xu J."/>
            <person name="Bruns T."/>
            <person name="Baldrian P."/>
            <person name="Vilgalys R."/>
            <person name="Dunand C."/>
            <person name="Henrissat B."/>
            <person name="Grigoriev I.V."/>
            <person name="Hibbett D."/>
            <person name="Nagy L.G."/>
            <person name="Martin F.M."/>
        </authorList>
    </citation>
    <scope>NUCLEOTIDE SEQUENCE</scope>
    <source>
        <strain evidence="1">P2</strain>
    </source>
</reference>
<evidence type="ECO:0000313" key="2">
    <source>
        <dbReference type="Proteomes" id="UP000886501"/>
    </source>
</evidence>
<keyword evidence="2" id="KW-1185">Reference proteome</keyword>